<evidence type="ECO:0000313" key="15">
    <source>
        <dbReference type="Proteomes" id="UP001596037"/>
    </source>
</evidence>
<keyword evidence="7 12" id="KW-1133">Transmembrane helix</keyword>
<dbReference type="PANTHER" id="PTHR38674">
    <property type="entry name" value="ALKANE 1-MONOOXYGENASE 1"/>
    <property type="match status" value="1"/>
</dbReference>
<feature type="transmembrane region" description="Helical" evidence="12">
    <location>
        <begin position="72"/>
        <end position="90"/>
    </location>
</feature>
<evidence type="ECO:0000256" key="6">
    <source>
        <dbReference type="ARBA" id="ARBA00022723"/>
    </source>
</evidence>
<evidence type="ECO:0000256" key="11">
    <source>
        <dbReference type="ARBA" id="ARBA00023136"/>
    </source>
</evidence>
<dbReference type="RefSeq" id="WP_376852079.1">
    <property type="nucleotide sequence ID" value="NZ_JBHSMF010000010.1"/>
</dbReference>
<keyword evidence="8" id="KW-0560">Oxidoreductase</keyword>
<evidence type="ECO:0000256" key="12">
    <source>
        <dbReference type="SAM" id="Phobius"/>
    </source>
</evidence>
<evidence type="ECO:0000256" key="8">
    <source>
        <dbReference type="ARBA" id="ARBA00023002"/>
    </source>
</evidence>
<comment type="similarity">
    <text evidence="2">Belongs to the fatty acid desaturase type 1 family. AlkB subfamily.</text>
</comment>
<evidence type="ECO:0000256" key="7">
    <source>
        <dbReference type="ARBA" id="ARBA00022989"/>
    </source>
</evidence>
<dbReference type="Proteomes" id="UP001596037">
    <property type="component" value="Unassembled WGS sequence"/>
</dbReference>
<feature type="transmembrane region" description="Helical" evidence="12">
    <location>
        <begin position="12"/>
        <end position="29"/>
    </location>
</feature>
<organism evidence="14 15">
    <name type="scientific">Caenimonas terrae</name>
    <dbReference type="NCBI Taxonomy" id="696074"/>
    <lineage>
        <taxon>Bacteria</taxon>
        <taxon>Pseudomonadati</taxon>
        <taxon>Pseudomonadota</taxon>
        <taxon>Betaproteobacteria</taxon>
        <taxon>Burkholderiales</taxon>
        <taxon>Comamonadaceae</taxon>
        <taxon>Caenimonas</taxon>
    </lineage>
</organism>
<dbReference type="InterPro" id="IPR005804">
    <property type="entry name" value="FA_desaturase_dom"/>
</dbReference>
<evidence type="ECO:0000259" key="13">
    <source>
        <dbReference type="Pfam" id="PF00487"/>
    </source>
</evidence>
<feature type="transmembrane region" description="Helical" evidence="12">
    <location>
        <begin position="96"/>
        <end position="117"/>
    </location>
</feature>
<keyword evidence="10" id="KW-0503">Monooxygenase</keyword>
<feature type="transmembrane region" description="Helical" evidence="12">
    <location>
        <begin position="201"/>
        <end position="223"/>
    </location>
</feature>
<gene>
    <name evidence="14" type="ORF">ACFPOE_19975</name>
</gene>
<comment type="caution">
    <text evidence="14">The sequence shown here is derived from an EMBL/GenBank/DDBJ whole genome shotgun (WGS) entry which is preliminary data.</text>
</comment>
<keyword evidence="15" id="KW-1185">Reference proteome</keyword>
<keyword evidence="9" id="KW-0408">Iron</keyword>
<evidence type="ECO:0000256" key="10">
    <source>
        <dbReference type="ARBA" id="ARBA00023033"/>
    </source>
</evidence>
<feature type="transmembrane region" description="Helical" evidence="12">
    <location>
        <begin position="35"/>
        <end position="52"/>
    </location>
</feature>
<evidence type="ECO:0000256" key="3">
    <source>
        <dbReference type="ARBA" id="ARBA00022475"/>
    </source>
</evidence>
<keyword evidence="11 12" id="KW-0472">Membrane</keyword>
<dbReference type="PANTHER" id="PTHR38674:SF1">
    <property type="entry name" value="ALKANE 1-MONOOXYGENASE 1"/>
    <property type="match status" value="1"/>
</dbReference>
<evidence type="ECO:0000256" key="2">
    <source>
        <dbReference type="ARBA" id="ARBA00010823"/>
    </source>
</evidence>
<evidence type="ECO:0000256" key="5">
    <source>
        <dbReference type="ARBA" id="ARBA00022692"/>
    </source>
</evidence>
<accession>A0ABW0NHQ1</accession>
<keyword evidence="4" id="KW-0997">Cell inner membrane</keyword>
<keyword evidence="5 12" id="KW-0812">Transmembrane</keyword>
<evidence type="ECO:0000313" key="14">
    <source>
        <dbReference type="EMBL" id="MFC5499830.1"/>
    </source>
</evidence>
<proteinExistence type="inferred from homology"/>
<dbReference type="InterPro" id="IPR033885">
    <property type="entry name" value="AlkB/XylM"/>
</dbReference>
<protein>
    <submittedName>
        <fullName evidence="14">Alkane 1-monooxygenase</fullName>
    </submittedName>
</protein>
<keyword evidence="6" id="KW-0479">Metal-binding</keyword>
<dbReference type="CDD" id="cd03512">
    <property type="entry name" value="Alkane-hydroxylase"/>
    <property type="match status" value="1"/>
</dbReference>
<evidence type="ECO:0000256" key="4">
    <source>
        <dbReference type="ARBA" id="ARBA00022519"/>
    </source>
</evidence>
<comment type="subcellular location">
    <subcellularLocation>
        <location evidence="1">Cell inner membrane</location>
        <topology evidence="1">Multi-pass membrane protein</topology>
    </subcellularLocation>
</comment>
<reference evidence="15" key="1">
    <citation type="journal article" date="2019" name="Int. J. Syst. Evol. Microbiol.">
        <title>The Global Catalogue of Microorganisms (GCM) 10K type strain sequencing project: providing services to taxonomists for standard genome sequencing and annotation.</title>
        <authorList>
            <consortium name="The Broad Institute Genomics Platform"/>
            <consortium name="The Broad Institute Genome Sequencing Center for Infectious Disease"/>
            <person name="Wu L."/>
            <person name="Ma J."/>
        </authorList>
    </citation>
    <scope>NUCLEOTIDE SEQUENCE [LARGE SCALE GENOMIC DNA]</scope>
    <source>
        <strain evidence="15">CCUG 57401</strain>
    </source>
</reference>
<dbReference type="EMBL" id="JBHSMF010000010">
    <property type="protein sequence ID" value="MFC5499830.1"/>
    <property type="molecule type" value="Genomic_DNA"/>
</dbReference>
<dbReference type="Pfam" id="PF00487">
    <property type="entry name" value="FA_desaturase"/>
    <property type="match status" value="1"/>
</dbReference>
<evidence type="ECO:0000256" key="9">
    <source>
        <dbReference type="ARBA" id="ARBA00023004"/>
    </source>
</evidence>
<name>A0ABW0NHQ1_9BURK</name>
<evidence type="ECO:0000256" key="1">
    <source>
        <dbReference type="ARBA" id="ARBA00004429"/>
    </source>
</evidence>
<sequence length="351" mass="38636">MTSSRWRLSDARFLLILLLPATTLLNVLLRPQTAFWGAIAILLLVAAVDACWPGAQRSPAPAGPQPQLRWLLRLYVPLQAALLLAGLARAPHLDWLQVAGLAFGVGFVTGSMGITFAHELGHSRHRADRVLAWLLMASVNYSHFMVEHYRGHHPRAASRDDPASARRGESLWRFLPRTLAGSCVDAWRLERQMLLRTRRGWTSSALAWSWGANLAIVGALAAAGQGRMLAFWLGQSAIAIWLLETVNYIEHYGLQRNVDATGRREPFGVQHAWNADHVLSNSVLANLQRHSDHHLRALTPFPQLQALPGPQLPTGYAGCIWLAAVPPLWFALMDPKVEAVAGTESAERAAG</sequence>
<feature type="domain" description="Fatty acid desaturase" evidence="13">
    <location>
        <begin position="95"/>
        <end position="307"/>
    </location>
</feature>
<keyword evidence="3" id="KW-1003">Cell membrane</keyword>